<evidence type="ECO:0000313" key="12">
    <source>
        <dbReference type="Proteomes" id="UP000622580"/>
    </source>
</evidence>
<dbReference type="Pfam" id="PF01061">
    <property type="entry name" value="ABC2_membrane"/>
    <property type="match status" value="1"/>
</dbReference>
<name>A0A941HYD4_9CAUL</name>
<dbReference type="GO" id="GO:0005886">
    <property type="term" value="C:plasma membrane"/>
    <property type="evidence" value="ECO:0007669"/>
    <property type="project" value="UniProtKB-SubCell"/>
</dbReference>
<proteinExistence type="inferred from homology"/>
<feature type="transmembrane region" description="Helical" evidence="9">
    <location>
        <begin position="160"/>
        <end position="184"/>
    </location>
</feature>
<evidence type="ECO:0000256" key="1">
    <source>
        <dbReference type="ARBA" id="ARBA00004651"/>
    </source>
</evidence>
<dbReference type="PANTHER" id="PTHR30413:SF10">
    <property type="entry name" value="CAPSULE POLYSACCHARIDE EXPORT INNER-MEMBRANE PROTEIN CTRC"/>
    <property type="match status" value="1"/>
</dbReference>
<dbReference type="GO" id="GO:0140359">
    <property type="term" value="F:ABC-type transporter activity"/>
    <property type="evidence" value="ECO:0007669"/>
    <property type="project" value="InterPro"/>
</dbReference>
<keyword evidence="12" id="KW-1185">Reference proteome</keyword>
<feature type="transmembrane region" description="Helical" evidence="9">
    <location>
        <begin position="52"/>
        <end position="72"/>
    </location>
</feature>
<keyword evidence="6 9" id="KW-1133">Transmembrane helix</keyword>
<evidence type="ECO:0000256" key="7">
    <source>
        <dbReference type="ARBA" id="ARBA00023047"/>
    </source>
</evidence>
<comment type="similarity">
    <text evidence="2">Belongs to the ABC-2 integral membrane protein family.</text>
</comment>
<evidence type="ECO:0000313" key="11">
    <source>
        <dbReference type="EMBL" id="MBR7621272.1"/>
    </source>
</evidence>
<dbReference type="GO" id="GO:0015774">
    <property type="term" value="P:polysaccharide transport"/>
    <property type="evidence" value="ECO:0007669"/>
    <property type="project" value="UniProtKB-KW"/>
</dbReference>
<organism evidence="11 12">
    <name type="scientific">Phenylobacterium glaciei</name>
    <dbReference type="NCBI Taxonomy" id="2803784"/>
    <lineage>
        <taxon>Bacteria</taxon>
        <taxon>Pseudomonadati</taxon>
        <taxon>Pseudomonadota</taxon>
        <taxon>Alphaproteobacteria</taxon>
        <taxon>Caulobacterales</taxon>
        <taxon>Caulobacteraceae</taxon>
        <taxon>Phenylobacterium</taxon>
    </lineage>
</organism>
<keyword evidence="8 9" id="KW-0472">Membrane</keyword>
<feature type="transmembrane region" description="Helical" evidence="9">
    <location>
        <begin position="84"/>
        <end position="103"/>
    </location>
</feature>
<dbReference type="EMBL" id="JAGSGD010000001">
    <property type="protein sequence ID" value="MBR7621272.1"/>
    <property type="molecule type" value="Genomic_DNA"/>
</dbReference>
<dbReference type="GO" id="GO:0015920">
    <property type="term" value="P:lipopolysaccharide transport"/>
    <property type="evidence" value="ECO:0007669"/>
    <property type="project" value="TreeGrafter"/>
</dbReference>
<evidence type="ECO:0000256" key="6">
    <source>
        <dbReference type="ARBA" id="ARBA00022989"/>
    </source>
</evidence>
<feature type="domain" description="ABC-2 type transporter transmembrane" evidence="10">
    <location>
        <begin position="37"/>
        <end position="238"/>
    </location>
</feature>
<keyword evidence="7" id="KW-0625">Polysaccharide transport</keyword>
<reference evidence="11" key="1">
    <citation type="submission" date="2021-04" db="EMBL/GenBank/DDBJ databases">
        <title>Draft genome assembly of strain Phenylobacterium sp. 20VBR1 using MiniION and Illumina platforms.</title>
        <authorList>
            <person name="Thomas F.A."/>
            <person name="Krishnan K.P."/>
            <person name="Sinha R.K."/>
        </authorList>
    </citation>
    <scope>NUCLEOTIDE SEQUENCE</scope>
    <source>
        <strain evidence="11">20VBR1</strain>
    </source>
</reference>
<protein>
    <submittedName>
        <fullName evidence="11">ABC transporter permease</fullName>
    </submittedName>
</protein>
<sequence>MQIAEHMLRTGRHGTLHEFGMAFADLKASTKRIGLAWSLAWHDIVSRYRGSILGPFWITLSMGLMVLGMGFLYAEIFKVPIQRYMPFVALGIVFWGVIVGVITEGCDTFVHASGMLSQTSLPMFTFVWRTVLRNLITLAHHMVIVVVVLVWFGYWKVANVPLAMLGIFLMLLNVSWASMAVGIASARFRDVPQIVGSVMQFAMFMTPIFWEPSRMSGGRAHALLVLNPFFHMIDGIRAPLMGGQTGSGTYPILALLAVVGWLSVFTAFTLTRRRIVHYL</sequence>
<evidence type="ECO:0000259" key="10">
    <source>
        <dbReference type="Pfam" id="PF01061"/>
    </source>
</evidence>
<evidence type="ECO:0000256" key="4">
    <source>
        <dbReference type="ARBA" id="ARBA00022475"/>
    </source>
</evidence>
<dbReference type="PANTHER" id="PTHR30413">
    <property type="entry name" value="INNER MEMBRANE TRANSPORT PERMEASE"/>
    <property type="match status" value="1"/>
</dbReference>
<keyword evidence="5 9" id="KW-0812">Transmembrane</keyword>
<evidence type="ECO:0000256" key="5">
    <source>
        <dbReference type="ARBA" id="ARBA00022692"/>
    </source>
</evidence>
<dbReference type="InterPro" id="IPR013525">
    <property type="entry name" value="ABC2_TM"/>
</dbReference>
<comment type="caution">
    <text evidence="11">The sequence shown here is derived from an EMBL/GenBank/DDBJ whole genome shotgun (WGS) entry which is preliminary data.</text>
</comment>
<accession>A0A941HYD4</accession>
<evidence type="ECO:0000256" key="9">
    <source>
        <dbReference type="SAM" id="Phobius"/>
    </source>
</evidence>
<keyword evidence="4" id="KW-1003">Cell membrane</keyword>
<feature type="transmembrane region" description="Helical" evidence="9">
    <location>
        <begin position="191"/>
        <end position="210"/>
    </location>
</feature>
<gene>
    <name evidence="11" type="ORF">JKL49_17895</name>
</gene>
<evidence type="ECO:0000256" key="2">
    <source>
        <dbReference type="ARBA" id="ARBA00007783"/>
    </source>
</evidence>
<evidence type="ECO:0000256" key="8">
    <source>
        <dbReference type="ARBA" id="ARBA00023136"/>
    </source>
</evidence>
<evidence type="ECO:0000256" key="3">
    <source>
        <dbReference type="ARBA" id="ARBA00022448"/>
    </source>
</evidence>
<dbReference type="RefSeq" id="WP_215342312.1">
    <property type="nucleotide sequence ID" value="NZ_JAGSGD010000001.1"/>
</dbReference>
<feature type="transmembrane region" description="Helical" evidence="9">
    <location>
        <begin position="135"/>
        <end position="154"/>
    </location>
</feature>
<comment type="subcellular location">
    <subcellularLocation>
        <location evidence="1">Cell membrane</location>
        <topology evidence="1">Multi-pass membrane protein</topology>
    </subcellularLocation>
</comment>
<keyword evidence="7" id="KW-0762">Sugar transport</keyword>
<dbReference type="Proteomes" id="UP000622580">
    <property type="component" value="Unassembled WGS sequence"/>
</dbReference>
<keyword evidence="3" id="KW-0813">Transport</keyword>
<feature type="transmembrane region" description="Helical" evidence="9">
    <location>
        <begin position="250"/>
        <end position="270"/>
    </location>
</feature>
<dbReference type="AlphaFoldDB" id="A0A941HYD4"/>